<dbReference type="PANTHER" id="PTHR47406:SF2">
    <property type="entry name" value="ALPHA GLUCURONIDASE N-TERMINAL DOMAIN-CONTAINING PROTEIN"/>
    <property type="match status" value="1"/>
</dbReference>
<keyword evidence="3" id="KW-1185">Reference proteome</keyword>
<accession>A0A506U696</accession>
<evidence type="ECO:0000313" key="2">
    <source>
        <dbReference type="EMBL" id="TPW29008.1"/>
    </source>
</evidence>
<keyword evidence="1" id="KW-0378">Hydrolase</keyword>
<dbReference type="GO" id="GO:0016787">
    <property type="term" value="F:hydrolase activity"/>
    <property type="evidence" value="ECO:0007669"/>
    <property type="project" value="UniProtKB-KW"/>
</dbReference>
<dbReference type="AlphaFoldDB" id="A0A506U696"/>
<protein>
    <submittedName>
        <fullName evidence="2">DUF4838 domain-containing protein</fullName>
    </submittedName>
</protein>
<dbReference type="PANTHER" id="PTHR47406">
    <property type="entry name" value="COAGULATION FACTOR 5/8 TYPE, C-TERMINAL"/>
    <property type="match status" value="1"/>
</dbReference>
<evidence type="ECO:0000313" key="3">
    <source>
        <dbReference type="Proteomes" id="UP000320314"/>
    </source>
</evidence>
<sequence length="677" mass="75924">MAGLASDRRRQVRKNFRSPVPVRWLGRTVMKSLFSRRQFGLLTASVMIPFATGSRKARASGAVTIIADDAVAATIVVPKERLPSVSYAAKELAWHLGKATSSSAVVIGEDVLHAHDASRPMIYLGRTRFAIDHRVDTDACPPEGCIIRTIGKDLCIAGVDHGGDPLDEDTSAGTLFGVYELLETYLGVRWLWPGELGTFVPSKGRWVIDPIDRICVPKLMMRHVRFGAKMKSETHPELGFSASAEKAYSRAQAVYMRRHRLGRRYRLNYGHAFTDWWKKYGKAHPEWFQLVDGRRGPTKRGGRYSMCISNPVLHRKIVERADLRRYAGALSVVNAVENDIPGLCQCNVCRALDGPEPADYRNFVSPGSKIADLPVVTDRYARSWLAIQRVAARENPKATVIGYAYFNYFAAPSPSVKLNENVLVGFCPSSWFYPRTSAEQAWMKQQWNGWAATGARIFMRTNYFLDGYCMPFVFAHQFADDFRNAALNGLVGTDFDSLTGQWATQGPTLYLMMCLQTRPSTPADVILDEYYSCFGAAADHIRAYFSYWETYTARYRDSIDALFEERRASRWGSFAKAADLVFPETCFAPAEHFLDSAEQAAADDAEASERVSFLRLGLEHARLCVQAARALAPVGAIGISIPDSDALKKLIAFRRSHETTWISNFNHCAWVEEQSWF</sequence>
<dbReference type="Pfam" id="PF16126">
    <property type="entry name" value="DUF4838"/>
    <property type="match status" value="1"/>
</dbReference>
<dbReference type="InterPro" id="IPR029018">
    <property type="entry name" value="Hex-like_dom2"/>
</dbReference>
<reference evidence="2 3" key="1">
    <citation type="submission" date="2019-06" db="EMBL/GenBank/DDBJ databases">
        <authorList>
            <person name="Li M."/>
        </authorList>
    </citation>
    <scope>NUCLEOTIDE SEQUENCE [LARGE SCALE GENOMIC DNA]</scope>
    <source>
        <strain evidence="2 3">BGMRC6574</strain>
    </source>
</reference>
<dbReference type="OrthoDB" id="8038899at2"/>
<evidence type="ECO:0000256" key="1">
    <source>
        <dbReference type="ARBA" id="ARBA00022801"/>
    </source>
</evidence>
<dbReference type="Gene3D" id="3.30.379.10">
    <property type="entry name" value="Chitobiase/beta-hexosaminidase domain 2-like"/>
    <property type="match status" value="1"/>
</dbReference>
<name>A0A506U696_9HYPH</name>
<organism evidence="2 3">
    <name type="scientific">Pararhizobium mangrovi</name>
    <dbReference type="NCBI Taxonomy" id="2590452"/>
    <lineage>
        <taxon>Bacteria</taxon>
        <taxon>Pseudomonadati</taxon>
        <taxon>Pseudomonadota</taxon>
        <taxon>Alphaproteobacteria</taxon>
        <taxon>Hyphomicrobiales</taxon>
        <taxon>Rhizobiaceae</taxon>
        <taxon>Rhizobium/Agrobacterium group</taxon>
        <taxon>Pararhizobium</taxon>
    </lineage>
</organism>
<comment type="caution">
    <text evidence="2">The sequence shown here is derived from an EMBL/GenBank/DDBJ whole genome shotgun (WGS) entry which is preliminary data.</text>
</comment>
<dbReference type="EMBL" id="VHLH01000013">
    <property type="protein sequence ID" value="TPW29008.1"/>
    <property type="molecule type" value="Genomic_DNA"/>
</dbReference>
<proteinExistence type="predicted"/>
<gene>
    <name evidence="2" type="ORF">FJU11_08490</name>
</gene>
<dbReference type="InterPro" id="IPR032287">
    <property type="entry name" value="DUF4838"/>
</dbReference>
<dbReference type="Proteomes" id="UP000320314">
    <property type="component" value="Unassembled WGS sequence"/>
</dbReference>
<dbReference type="GO" id="GO:0005975">
    <property type="term" value="P:carbohydrate metabolic process"/>
    <property type="evidence" value="ECO:0007669"/>
    <property type="project" value="UniProtKB-ARBA"/>
</dbReference>